<sequence>MNKISVKAKSTLLLFTFISIILSFFIFKSYSVQFNLDLFILIILSSITESFVIVTPNSSGVTLTFGILLPVAILFGPSAGVLCSIICILLSVYVIDGKKKHVFNIEWYKTLGNLNGYVISSGISSLFFVYFNGGLKFTSQSILYMFIAALLYLVIDILIICYFIRLTTNYDLVEILKESYKDIIPNYLGIVTLSIIIVISYISVGIEMVVVLFFPYMLIRYSFKLVYDMKENYLSTIKALSSALDEKDSYTKGHSERVEKYALILADAIGISKVDLQQLQYAAIFHDIGKIGIDDQILNKPGKLSVDEFNQIKEHPSKGVHILGNVSFLTKATKIIEAHHEYYDGTGYPKGLTNEEILLESKIITVVDIFDAITTDRPYRKAMTNEEAIDIIKSESGKKLDPKLVGIFLELYEKGRFAL</sequence>
<dbReference type="InterPro" id="IPR003607">
    <property type="entry name" value="HD/PDEase_dom"/>
</dbReference>
<reference evidence="3 4" key="1">
    <citation type="submission" date="2019-10" db="EMBL/GenBank/DDBJ databases">
        <title>Alkalibaculum tamaniensis sp.nov., a new alkaliphilic acetogen, isolated on methoxylated aromatics from a mud volcano.</title>
        <authorList>
            <person name="Khomyakova M.A."/>
            <person name="Merkel A.Y."/>
            <person name="Bonch-Osmolovskaya E.A."/>
            <person name="Slobodkin A.I."/>
        </authorList>
    </citation>
    <scope>NUCLEOTIDE SEQUENCE [LARGE SCALE GENOMIC DNA]</scope>
    <source>
        <strain evidence="3 4">M08DMB</strain>
    </source>
</reference>
<comment type="caution">
    <text evidence="3">The sequence shown here is derived from an EMBL/GenBank/DDBJ whole genome shotgun (WGS) entry which is preliminary data.</text>
</comment>
<evidence type="ECO:0000256" key="1">
    <source>
        <dbReference type="SAM" id="Phobius"/>
    </source>
</evidence>
<keyword evidence="4" id="KW-1185">Reference proteome</keyword>
<dbReference type="RefSeq" id="WP_152801754.1">
    <property type="nucleotide sequence ID" value="NZ_WHNX01000004.1"/>
</dbReference>
<dbReference type="PROSITE" id="PS51832">
    <property type="entry name" value="HD_GYP"/>
    <property type="match status" value="1"/>
</dbReference>
<dbReference type="InterPro" id="IPR006675">
    <property type="entry name" value="HDIG_dom"/>
</dbReference>
<dbReference type="InterPro" id="IPR037522">
    <property type="entry name" value="HD_GYP_dom"/>
</dbReference>
<proteinExistence type="predicted"/>
<dbReference type="Pfam" id="PF13487">
    <property type="entry name" value="HD_5"/>
    <property type="match status" value="1"/>
</dbReference>
<dbReference type="AlphaFoldDB" id="A0A6A7K5Z9"/>
<feature type="transmembrane region" description="Helical" evidence="1">
    <location>
        <begin position="36"/>
        <end position="55"/>
    </location>
</feature>
<feature type="transmembrane region" description="Helical" evidence="1">
    <location>
        <begin position="12"/>
        <end position="30"/>
    </location>
</feature>
<feature type="transmembrane region" description="Helical" evidence="1">
    <location>
        <begin position="67"/>
        <end position="94"/>
    </location>
</feature>
<dbReference type="SUPFAM" id="SSF109604">
    <property type="entry name" value="HD-domain/PDEase-like"/>
    <property type="match status" value="1"/>
</dbReference>
<feature type="transmembrane region" description="Helical" evidence="1">
    <location>
        <begin position="143"/>
        <end position="167"/>
    </location>
</feature>
<evidence type="ECO:0000313" key="3">
    <source>
        <dbReference type="EMBL" id="MPW24856.1"/>
    </source>
</evidence>
<gene>
    <name evidence="3" type="ORF">GC105_03505</name>
</gene>
<protein>
    <submittedName>
        <fullName evidence="3">HD domain-containing protein</fullName>
    </submittedName>
</protein>
<dbReference type="EMBL" id="WHNX01000004">
    <property type="protein sequence ID" value="MPW24856.1"/>
    <property type="molecule type" value="Genomic_DNA"/>
</dbReference>
<dbReference type="PANTHER" id="PTHR43155:SF2">
    <property type="entry name" value="CYCLIC DI-GMP PHOSPHODIESTERASE PA4108"/>
    <property type="match status" value="1"/>
</dbReference>
<name>A0A6A7K5Z9_9FIRM</name>
<keyword evidence="1" id="KW-0472">Membrane</keyword>
<dbReference type="SMART" id="SM00471">
    <property type="entry name" value="HDc"/>
    <property type="match status" value="1"/>
</dbReference>
<accession>A0A6A7K5Z9</accession>
<dbReference type="Gene3D" id="1.10.3210.10">
    <property type="entry name" value="Hypothetical protein af1432"/>
    <property type="match status" value="1"/>
</dbReference>
<keyword evidence="1" id="KW-1133">Transmembrane helix</keyword>
<dbReference type="CDD" id="cd00077">
    <property type="entry name" value="HDc"/>
    <property type="match status" value="1"/>
</dbReference>
<evidence type="ECO:0000259" key="2">
    <source>
        <dbReference type="PROSITE" id="PS51832"/>
    </source>
</evidence>
<feature type="transmembrane region" description="Helical" evidence="1">
    <location>
        <begin position="187"/>
        <end position="214"/>
    </location>
</feature>
<keyword evidence="1" id="KW-0812">Transmembrane</keyword>
<dbReference type="PANTHER" id="PTHR43155">
    <property type="entry name" value="CYCLIC DI-GMP PHOSPHODIESTERASE PA4108-RELATED"/>
    <property type="match status" value="1"/>
</dbReference>
<dbReference type="NCBIfam" id="TIGR00277">
    <property type="entry name" value="HDIG"/>
    <property type="match status" value="1"/>
</dbReference>
<dbReference type="Proteomes" id="UP000440004">
    <property type="component" value="Unassembled WGS sequence"/>
</dbReference>
<evidence type="ECO:0000313" key="4">
    <source>
        <dbReference type="Proteomes" id="UP000440004"/>
    </source>
</evidence>
<feature type="domain" description="HD-GYP" evidence="2">
    <location>
        <begin position="229"/>
        <end position="419"/>
    </location>
</feature>
<feature type="transmembrane region" description="Helical" evidence="1">
    <location>
        <begin position="114"/>
        <end position="131"/>
    </location>
</feature>
<organism evidence="3 4">
    <name type="scientific">Alkalibaculum sporogenes</name>
    <dbReference type="NCBI Taxonomy" id="2655001"/>
    <lineage>
        <taxon>Bacteria</taxon>
        <taxon>Bacillati</taxon>
        <taxon>Bacillota</taxon>
        <taxon>Clostridia</taxon>
        <taxon>Eubacteriales</taxon>
        <taxon>Eubacteriaceae</taxon>
        <taxon>Alkalibaculum</taxon>
    </lineage>
</organism>